<feature type="transmembrane region" description="Helical" evidence="10">
    <location>
        <begin position="88"/>
        <end position="108"/>
    </location>
</feature>
<keyword evidence="12" id="KW-1185">Reference proteome</keyword>
<keyword evidence="5" id="KW-0813">Transport</keyword>
<organism evidence="11 12">
    <name type="scientific">Bacteroides luti</name>
    <dbReference type="NCBI Taxonomy" id="1297750"/>
    <lineage>
        <taxon>Bacteria</taxon>
        <taxon>Pseudomonadati</taxon>
        <taxon>Bacteroidota</taxon>
        <taxon>Bacteroidia</taxon>
        <taxon>Bacteroidales</taxon>
        <taxon>Bacteroidaceae</taxon>
        <taxon>Bacteroides</taxon>
    </lineage>
</organism>
<gene>
    <name evidence="11" type="ORF">SAMN05444405_10820</name>
</gene>
<keyword evidence="8 10" id="KW-1133">Transmembrane helix</keyword>
<dbReference type="PANTHER" id="PTHR36122:SF2">
    <property type="entry name" value="NICOTINAMIDE RIBOSIDE TRANSPORTER PNUC"/>
    <property type="match status" value="1"/>
</dbReference>
<accession>A0A1M5B897</accession>
<protein>
    <recommendedName>
        <fullName evidence="4">Nicotinamide riboside transporter PnuC</fullName>
    </recommendedName>
</protein>
<dbReference type="PANTHER" id="PTHR36122">
    <property type="entry name" value="NICOTINAMIDE RIBOSIDE TRANSPORTER PNUC"/>
    <property type="match status" value="1"/>
</dbReference>
<dbReference type="InterPro" id="IPR006419">
    <property type="entry name" value="NMN_transpt_PnuC"/>
</dbReference>
<dbReference type="GO" id="GO:0005886">
    <property type="term" value="C:plasma membrane"/>
    <property type="evidence" value="ECO:0007669"/>
    <property type="project" value="UniProtKB-SubCell"/>
</dbReference>
<dbReference type="AlphaFoldDB" id="A0A1M5B897"/>
<comment type="subcellular location">
    <subcellularLocation>
        <location evidence="2">Cell membrane</location>
        <topology evidence="2">Multi-pass membrane protein</topology>
    </subcellularLocation>
</comment>
<dbReference type="OrthoDB" id="9791248at2"/>
<dbReference type="NCBIfam" id="TIGR01528">
    <property type="entry name" value="NMN_trans_PnuC"/>
    <property type="match status" value="1"/>
</dbReference>
<reference evidence="11 12" key="1">
    <citation type="submission" date="2016-11" db="EMBL/GenBank/DDBJ databases">
        <authorList>
            <person name="Jaros S."/>
            <person name="Januszkiewicz K."/>
            <person name="Wedrychowicz H."/>
        </authorList>
    </citation>
    <scope>NUCLEOTIDE SEQUENCE [LARGE SCALE GENOMIC DNA]</scope>
    <source>
        <strain evidence="11 12">DSM 26991</strain>
    </source>
</reference>
<evidence type="ECO:0000313" key="12">
    <source>
        <dbReference type="Proteomes" id="UP000184509"/>
    </source>
</evidence>
<evidence type="ECO:0000256" key="5">
    <source>
        <dbReference type="ARBA" id="ARBA00022448"/>
    </source>
</evidence>
<dbReference type="EMBL" id="FQTV01000008">
    <property type="protein sequence ID" value="SHF38709.1"/>
    <property type="molecule type" value="Genomic_DNA"/>
</dbReference>
<evidence type="ECO:0000256" key="6">
    <source>
        <dbReference type="ARBA" id="ARBA00022475"/>
    </source>
</evidence>
<name>A0A1M5B897_9BACE</name>
<dbReference type="STRING" id="1297750.SAMN05444405_10820"/>
<feature type="transmembrane region" description="Helical" evidence="10">
    <location>
        <begin position="24"/>
        <end position="44"/>
    </location>
</feature>
<keyword evidence="6" id="KW-1003">Cell membrane</keyword>
<comment type="similarity">
    <text evidence="3">Belongs to the nicotinamide ribonucleoside (NR) uptake permease (TC 4.B.1) family.</text>
</comment>
<keyword evidence="9 10" id="KW-0472">Membrane</keyword>
<evidence type="ECO:0000256" key="3">
    <source>
        <dbReference type="ARBA" id="ARBA00006669"/>
    </source>
</evidence>
<evidence type="ECO:0000256" key="4">
    <source>
        <dbReference type="ARBA" id="ARBA00017522"/>
    </source>
</evidence>
<dbReference type="Pfam" id="PF04973">
    <property type="entry name" value="NMN_transporter"/>
    <property type="match status" value="1"/>
</dbReference>
<evidence type="ECO:0000256" key="8">
    <source>
        <dbReference type="ARBA" id="ARBA00022989"/>
    </source>
</evidence>
<sequence>MDYLEIIGTLIGLLYLYLEYKASIYLWFAGVVMPLVYIYVFYAAGLYADMGINIYYLLAGLYGLVMWMKKSDQKEGEERPISYTPVKYFLPIIIIFAILFVGIAFILTRYTDSTVPYADSFVTALSIIGMWLLAYKYIEQWLVWIVVDVACCALYLYKGLYPTTILYGLYSVIAVFGYFKWKKMMLYNALNDEKIPITDNR</sequence>
<evidence type="ECO:0000256" key="9">
    <source>
        <dbReference type="ARBA" id="ARBA00023136"/>
    </source>
</evidence>
<evidence type="ECO:0000256" key="7">
    <source>
        <dbReference type="ARBA" id="ARBA00022692"/>
    </source>
</evidence>
<evidence type="ECO:0000256" key="1">
    <source>
        <dbReference type="ARBA" id="ARBA00002672"/>
    </source>
</evidence>
<dbReference type="RefSeq" id="WP_073401265.1">
    <property type="nucleotide sequence ID" value="NZ_FQTV01000008.1"/>
</dbReference>
<evidence type="ECO:0000256" key="2">
    <source>
        <dbReference type="ARBA" id="ARBA00004651"/>
    </source>
</evidence>
<evidence type="ECO:0000313" key="11">
    <source>
        <dbReference type="EMBL" id="SHF38709.1"/>
    </source>
</evidence>
<comment type="function">
    <text evidence="1">Required for nicotinamide riboside transport across the inner membrane.</text>
</comment>
<feature type="transmembrane region" description="Helical" evidence="10">
    <location>
        <begin position="164"/>
        <end position="181"/>
    </location>
</feature>
<feature type="transmembrane region" description="Helical" evidence="10">
    <location>
        <begin position="50"/>
        <end position="67"/>
    </location>
</feature>
<dbReference type="GO" id="GO:0034257">
    <property type="term" value="F:nicotinamide riboside transmembrane transporter activity"/>
    <property type="evidence" value="ECO:0007669"/>
    <property type="project" value="InterPro"/>
</dbReference>
<evidence type="ECO:0000256" key="10">
    <source>
        <dbReference type="SAM" id="Phobius"/>
    </source>
</evidence>
<proteinExistence type="inferred from homology"/>
<dbReference type="Proteomes" id="UP000184509">
    <property type="component" value="Unassembled WGS sequence"/>
</dbReference>
<feature type="transmembrane region" description="Helical" evidence="10">
    <location>
        <begin position="114"/>
        <end position="134"/>
    </location>
</feature>
<keyword evidence="7 10" id="KW-0812">Transmembrane</keyword>